<dbReference type="EMBL" id="PJZF01000026">
    <property type="protein sequence ID" value="PLR31308.1"/>
    <property type="molecule type" value="Genomic_DNA"/>
</dbReference>
<keyword evidence="1" id="KW-0805">Transcription regulation</keyword>
<dbReference type="PANTHER" id="PTHR33204">
    <property type="entry name" value="TRANSCRIPTIONAL REGULATOR, MARR FAMILY"/>
    <property type="match status" value="1"/>
</dbReference>
<dbReference type="SUPFAM" id="SSF46785">
    <property type="entry name" value="Winged helix' DNA-binding domain"/>
    <property type="match status" value="1"/>
</dbReference>
<evidence type="ECO:0000313" key="5">
    <source>
        <dbReference type="EMBL" id="PLR31308.1"/>
    </source>
</evidence>
<evidence type="ECO:0000256" key="2">
    <source>
        <dbReference type="ARBA" id="ARBA00023125"/>
    </source>
</evidence>
<dbReference type="Pfam" id="PF01638">
    <property type="entry name" value="HxlR"/>
    <property type="match status" value="1"/>
</dbReference>
<dbReference type="PROSITE" id="PS51118">
    <property type="entry name" value="HTH_HXLR"/>
    <property type="match status" value="1"/>
</dbReference>
<keyword evidence="6" id="KW-1185">Reference proteome</keyword>
<dbReference type="AlphaFoldDB" id="A0A2N5DW11"/>
<keyword evidence="2" id="KW-0238">DNA-binding</keyword>
<protein>
    <submittedName>
        <fullName evidence="5">Transcriptional regulator</fullName>
    </submittedName>
</protein>
<dbReference type="GO" id="GO:0003677">
    <property type="term" value="F:DNA binding"/>
    <property type="evidence" value="ECO:0007669"/>
    <property type="project" value="UniProtKB-KW"/>
</dbReference>
<dbReference type="Proteomes" id="UP000234240">
    <property type="component" value="Unassembled WGS sequence"/>
</dbReference>
<reference evidence="5 6" key="1">
    <citation type="submission" date="2017-12" db="EMBL/GenBank/DDBJ databases">
        <title>Characterization of six clinical isolates of Enterochimera gen. nov., a novel genus of the Yersiniaciae family and the three species Enterochimera arupensis sp. nov., Enterochimera coloradensis sp. nov, and Enterochimera californica sp. nov.</title>
        <authorList>
            <person name="Rossi A."/>
            <person name="Fisher M."/>
        </authorList>
    </citation>
    <scope>NUCLEOTIDE SEQUENCE [LARGE SCALE GENOMIC DNA]</scope>
    <source>
        <strain evidence="6">2015-Iso6</strain>
    </source>
</reference>
<dbReference type="Gene3D" id="1.10.10.10">
    <property type="entry name" value="Winged helix-like DNA-binding domain superfamily/Winged helix DNA-binding domain"/>
    <property type="match status" value="1"/>
</dbReference>
<keyword evidence="3" id="KW-0804">Transcription</keyword>
<proteinExistence type="predicted"/>
<dbReference type="InterPro" id="IPR002577">
    <property type="entry name" value="HTH_HxlR"/>
</dbReference>
<dbReference type="InterPro" id="IPR036388">
    <property type="entry name" value="WH-like_DNA-bd_sf"/>
</dbReference>
<dbReference type="RefSeq" id="WP_101818309.1">
    <property type="nucleotide sequence ID" value="NZ_PJZF01000026.1"/>
</dbReference>
<comment type="caution">
    <text evidence="5">The sequence shown here is derived from an EMBL/GenBank/DDBJ whole genome shotgun (WGS) entry which is preliminary data.</text>
</comment>
<name>A0A2N5DW11_9GAMM</name>
<accession>A0A2N5DW11</accession>
<feature type="domain" description="HTH hxlR-type" evidence="4">
    <location>
        <begin position="11"/>
        <end position="108"/>
    </location>
</feature>
<dbReference type="InterPro" id="IPR036390">
    <property type="entry name" value="WH_DNA-bd_sf"/>
</dbReference>
<dbReference type="PANTHER" id="PTHR33204:SF17">
    <property type="entry name" value="TRANSCRIPTIONAL REGULATORY PROTEIN"/>
    <property type="match status" value="1"/>
</dbReference>
<sequence length="174" mass="19535">MKRKNLREERCPIARSLERVGEWWSLLIIRDAFHGLCRFDEFQQSLAIAPNILSRRLATLVENGLLEKHPYSTRPLRYEYRLTPAGRGLGPVLFTLLQWGNTHFSPEGASIALAERTTGTVVEPTLFDLVHQKPISLETHQLVAGPAADRKMTARIARAAAQHQADSATKESTP</sequence>
<evidence type="ECO:0000259" key="4">
    <source>
        <dbReference type="PROSITE" id="PS51118"/>
    </source>
</evidence>
<gene>
    <name evidence="5" type="ORF">CYR55_21025</name>
</gene>
<evidence type="ECO:0000256" key="1">
    <source>
        <dbReference type="ARBA" id="ARBA00023015"/>
    </source>
</evidence>
<evidence type="ECO:0000313" key="6">
    <source>
        <dbReference type="Proteomes" id="UP000234240"/>
    </source>
</evidence>
<evidence type="ECO:0000256" key="3">
    <source>
        <dbReference type="ARBA" id="ARBA00023163"/>
    </source>
</evidence>
<organism evidence="5 6">
    <name type="scientific">Chimaeribacter californicus</name>
    <dbReference type="NCBI Taxonomy" id="2060067"/>
    <lineage>
        <taxon>Bacteria</taxon>
        <taxon>Pseudomonadati</taxon>
        <taxon>Pseudomonadota</taxon>
        <taxon>Gammaproteobacteria</taxon>
        <taxon>Enterobacterales</taxon>
        <taxon>Yersiniaceae</taxon>
        <taxon>Chimaeribacter</taxon>
    </lineage>
</organism>
<dbReference type="OrthoDB" id="9807069at2"/>